<dbReference type="SUPFAM" id="SSF47459">
    <property type="entry name" value="HLH, helix-loop-helix DNA-binding domain"/>
    <property type="match status" value="1"/>
</dbReference>
<feature type="compositionally biased region" description="Low complexity" evidence="1">
    <location>
        <begin position="87"/>
        <end position="159"/>
    </location>
</feature>
<dbReference type="OrthoDB" id="71302at2759"/>
<dbReference type="InterPro" id="IPR011598">
    <property type="entry name" value="bHLH_dom"/>
</dbReference>
<dbReference type="PANTHER" id="PTHR47787:SF1">
    <property type="entry name" value="CENTROMERE-BINDING PROTEIN 1"/>
    <property type="match status" value="1"/>
</dbReference>
<dbReference type="PROSITE" id="PS50888">
    <property type="entry name" value="BHLH"/>
    <property type="match status" value="1"/>
</dbReference>
<evidence type="ECO:0000256" key="1">
    <source>
        <dbReference type="SAM" id="MobiDB-lite"/>
    </source>
</evidence>
<evidence type="ECO:0000313" key="3">
    <source>
        <dbReference type="Proteomes" id="UP000256601"/>
    </source>
</evidence>
<dbReference type="Gene3D" id="4.10.280.10">
    <property type="entry name" value="Helix-loop-helix DNA-binding domain"/>
    <property type="match status" value="1"/>
</dbReference>
<dbReference type="EMBL" id="KZ859011">
    <property type="protein sequence ID" value="RDW25141.1"/>
    <property type="molecule type" value="Genomic_DNA"/>
</dbReference>
<dbReference type="GO" id="GO:0005634">
    <property type="term" value="C:nucleus"/>
    <property type="evidence" value="ECO:0007669"/>
    <property type="project" value="TreeGrafter"/>
</dbReference>
<dbReference type="Proteomes" id="UP000256601">
    <property type="component" value="Unassembled WGS sequence"/>
</dbReference>
<organism evidence="2 3">
    <name type="scientific">Yarrowia lipolytica</name>
    <name type="common">Candida lipolytica</name>
    <dbReference type="NCBI Taxonomy" id="4952"/>
    <lineage>
        <taxon>Eukaryota</taxon>
        <taxon>Fungi</taxon>
        <taxon>Dikarya</taxon>
        <taxon>Ascomycota</taxon>
        <taxon>Saccharomycotina</taxon>
        <taxon>Dipodascomycetes</taxon>
        <taxon>Dipodascales</taxon>
        <taxon>Dipodascales incertae sedis</taxon>
        <taxon>Yarrowia</taxon>
    </lineage>
</organism>
<dbReference type="Pfam" id="PF00010">
    <property type="entry name" value="HLH"/>
    <property type="match status" value="1"/>
</dbReference>
<dbReference type="OMA" id="GSEQWHQ"/>
<dbReference type="VEuPathDB" id="FungiDB:YALI0_D24167g"/>
<feature type="region of interest" description="Disordered" evidence="1">
    <location>
        <begin position="191"/>
        <end position="225"/>
    </location>
</feature>
<feature type="region of interest" description="Disordered" evidence="1">
    <location>
        <begin position="75"/>
        <end position="165"/>
    </location>
</feature>
<dbReference type="GO" id="GO:0003700">
    <property type="term" value="F:DNA-binding transcription factor activity"/>
    <property type="evidence" value="ECO:0007669"/>
    <property type="project" value="TreeGrafter"/>
</dbReference>
<dbReference type="InterPro" id="IPR036638">
    <property type="entry name" value="HLH_DNA-bd_sf"/>
</dbReference>
<gene>
    <name evidence="2" type="ORF">B0I71DRAFT_133126</name>
</gene>
<feature type="compositionally biased region" description="Basic and acidic residues" evidence="1">
    <location>
        <begin position="212"/>
        <end position="225"/>
    </location>
</feature>
<dbReference type="AlphaFoldDB" id="A0A371C492"/>
<proteinExistence type="predicted"/>
<protein>
    <submittedName>
        <fullName evidence="2">Uncharacterized protein</fullName>
    </submittedName>
</protein>
<dbReference type="PANTHER" id="PTHR47787">
    <property type="entry name" value="CENTROMERE-BINDING PROTEIN 1"/>
    <property type="match status" value="1"/>
</dbReference>
<name>A0A371C492_YARLL</name>
<dbReference type="VEuPathDB" id="FungiDB:YALI1_D31672g"/>
<feature type="compositionally biased region" description="Basic and acidic residues" evidence="1">
    <location>
        <begin position="75"/>
        <end position="86"/>
    </location>
</feature>
<dbReference type="GO" id="GO:0046983">
    <property type="term" value="F:protein dimerization activity"/>
    <property type="evidence" value="ECO:0007669"/>
    <property type="project" value="InterPro"/>
</dbReference>
<reference evidence="2 3" key="1">
    <citation type="submission" date="2018-07" db="EMBL/GenBank/DDBJ databases">
        <title>Draft Genome Assemblies for Five Robust Yarrowia lipolytica Strains Exhibiting High Lipid Production and Pentose Sugar Utilization and Sugar Alcohol Secretion from Undetoxified Lignocellulosic Biomass Hydrolysates.</title>
        <authorList>
            <consortium name="DOE Joint Genome Institute"/>
            <person name="Walker C."/>
            <person name="Ryu S."/>
            <person name="Na H."/>
            <person name="Zane M."/>
            <person name="LaButti K."/>
            <person name="Lipzen A."/>
            <person name="Haridas S."/>
            <person name="Barry K."/>
            <person name="Grigoriev I.V."/>
            <person name="Quarterman J."/>
            <person name="Slininger P."/>
            <person name="Dien B."/>
            <person name="Trinh C.T."/>
        </authorList>
    </citation>
    <scope>NUCLEOTIDE SEQUENCE [LARGE SCALE GENOMIC DNA]</scope>
    <source>
        <strain evidence="2 3">YB392</strain>
    </source>
</reference>
<accession>A0A371C492</accession>
<dbReference type="SMART" id="SM00353">
    <property type="entry name" value="HLH"/>
    <property type="match status" value="1"/>
</dbReference>
<evidence type="ECO:0000313" key="2">
    <source>
        <dbReference type="EMBL" id="RDW25141.1"/>
    </source>
</evidence>
<sequence>MSAIRRTRSTTSEDEAITKRLKQEVMVSEEAIDDKDELNESDAAAAVAAVAAAVQEKKDHDDSVKAADVLRQTLEHVNEHVTDDAQGHVPQQQQHQQQEQQGHVQQQQEQQGHVQQQDQQSHVQQDTQNHVQQQQQDPQNHVQQQQQQQGLGQHVSQDQGQGLDSHVHHGMTAINQHVPQQAHVTQPYELDLNPYNQAPNSAKPPVGSEQWHQMRRDNHKEVERRRRETINDGINTLAELIATSEKNKGQILKNAIEFIKQLKEQDDARTQKAAMDKFSLMNQVTETSAQNNRLKIELQRAWREAETWKGKYQELEGKKE</sequence>